<keyword evidence="3" id="KW-1003">Cell membrane</keyword>
<dbReference type="GO" id="GO:0006032">
    <property type="term" value="P:chitin catabolic process"/>
    <property type="evidence" value="ECO:0007669"/>
    <property type="project" value="UniProtKB-KW"/>
</dbReference>
<evidence type="ECO:0000256" key="7">
    <source>
        <dbReference type="ARBA" id="ARBA00023136"/>
    </source>
</evidence>
<evidence type="ECO:0000256" key="14">
    <source>
        <dbReference type="ARBA" id="ARBA00024056"/>
    </source>
</evidence>
<dbReference type="Pfam" id="PF01522">
    <property type="entry name" value="Polysacc_deac_1"/>
    <property type="match status" value="1"/>
</dbReference>
<evidence type="ECO:0000256" key="6">
    <source>
        <dbReference type="ARBA" id="ARBA00023024"/>
    </source>
</evidence>
<dbReference type="GO" id="GO:0005886">
    <property type="term" value="C:plasma membrane"/>
    <property type="evidence" value="ECO:0007669"/>
    <property type="project" value="UniProtKB-SubCell"/>
</dbReference>
<dbReference type="AlphaFoldDB" id="K1V1B2"/>
<evidence type="ECO:0000256" key="17">
    <source>
        <dbReference type="SAM" id="SignalP"/>
    </source>
</evidence>
<evidence type="ECO:0000256" key="12">
    <source>
        <dbReference type="ARBA" id="ARBA00023316"/>
    </source>
</evidence>
<keyword evidence="10" id="KW-0170">Cobalt</keyword>
<dbReference type="PROSITE" id="PS51677">
    <property type="entry name" value="NODB"/>
    <property type="match status" value="1"/>
</dbReference>
<feature type="region of interest" description="Disordered" evidence="16">
    <location>
        <begin position="354"/>
        <end position="405"/>
    </location>
</feature>
<keyword evidence="8" id="KW-0325">Glycoprotein</keyword>
<evidence type="ECO:0000256" key="15">
    <source>
        <dbReference type="ARBA" id="ARBA00048494"/>
    </source>
</evidence>
<dbReference type="Proteomes" id="UP000006757">
    <property type="component" value="Unassembled WGS sequence"/>
</dbReference>
<feature type="compositionally biased region" description="Low complexity" evidence="16">
    <location>
        <begin position="362"/>
        <end position="394"/>
    </location>
</feature>
<evidence type="ECO:0000256" key="2">
    <source>
        <dbReference type="ARBA" id="ARBA00004609"/>
    </source>
</evidence>
<feature type="chain" id="PRO_5012474922" description="chitin deacetylase" evidence="17">
    <location>
        <begin position="16"/>
        <end position="429"/>
    </location>
</feature>
<dbReference type="PANTHER" id="PTHR10587">
    <property type="entry name" value="GLYCOSYL TRANSFERASE-RELATED"/>
    <property type="match status" value="1"/>
</dbReference>
<evidence type="ECO:0000256" key="1">
    <source>
        <dbReference type="ARBA" id="ARBA00001941"/>
    </source>
</evidence>
<dbReference type="GO" id="GO:0009272">
    <property type="term" value="P:fungal-type cell wall biogenesis"/>
    <property type="evidence" value="ECO:0007669"/>
    <property type="project" value="UniProtKB-ARBA"/>
</dbReference>
<dbReference type="HOGENOM" id="CLU_042090_2_0_1"/>
<keyword evidence="13" id="KW-0624">Polysaccharide degradation</keyword>
<dbReference type="InterPro" id="IPR002509">
    <property type="entry name" value="NODB_dom"/>
</dbReference>
<gene>
    <name evidence="19" type="ORF">A1Q2_08006</name>
</gene>
<comment type="cofactor">
    <cofactor evidence="1">
        <name>Co(2+)</name>
        <dbReference type="ChEBI" id="CHEBI:48828"/>
    </cofactor>
</comment>
<evidence type="ECO:0000256" key="16">
    <source>
        <dbReference type="SAM" id="MobiDB-lite"/>
    </source>
</evidence>
<comment type="catalytic activity">
    <reaction evidence="15">
        <text>[(1-&gt;4)-N-acetyl-beta-D-glucosaminyl](n) + n H2O = chitosan + n acetate</text>
        <dbReference type="Rhea" id="RHEA:10464"/>
        <dbReference type="Rhea" id="RHEA-COMP:9593"/>
        <dbReference type="Rhea" id="RHEA-COMP:9597"/>
        <dbReference type="ChEBI" id="CHEBI:15377"/>
        <dbReference type="ChEBI" id="CHEBI:17029"/>
        <dbReference type="ChEBI" id="CHEBI:30089"/>
        <dbReference type="ChEBI" id="CHEBI:57704"/>
        <dbReference type="EC" id="3.5.1.41"/>
    </reaction>
    <physiologicalReaction direction="left-to-right" evidence="15">
        <dbReference type="Rhea" id="RHEA:10465"/>
    </physiologicalReaction>
</comment>
<dbReference type="GO" id="GO:0000272">
    <property type="term" value="P:polysaccharide catabolic process"/>
    <property type="evidence" value="ECO:0007669"/>
    <property type="project" value="UniProtKB-KW"/>
</dbReference>
<evidence type="ECO:0000313" key="19">
    <source>
        <dbReference type="EMBL" id="EKC97694.1"/>
    </source>
</evidence>
<keyword evidence="9" id="KW-0119">Carbohydrate metabolism</keyword>
<evidence type="ECO:0000256" key="4">
    <source>
        <dbReference type="ARBA" id="ARBA00022622"/>
    </source>
</evidence>
<dbReference type="EC" id="3.5.1.41" evidence="14"/>
<dbReference type="GO" id="GO:0071555">
    <property type="term" value="P:cell wall organization"/>
    <property type="evidence" value="ECO:0007669"/>
    <property type="project" value="UniProtKB-KW"/>
</dbReference>
<keyword evidence="20" id="KW-1185">Reference proteome</keyword>
<dbReference type="InParanoid" id="K1V1B2"/>
<dbReference type="SUPFAM" id="SSF88713">
    <property type="entry name" value="Glycoside hydrolase/deacetylase"/>
    <property type="match status" value="1"/>
</dbReference>
<feature type="domain" description="NodB homology" evidence="18">
    <location>
        <begin position="125"/>
        <end position="313"/>
    </location>
</feature>
<keyword evidence="11" id="KW-0449">Lipoprotein</keyword>
<dbReference type="InterPro" id="IPR050248">
    <property type="entry name" value="Polysacc_deacetylase_ArnD"/>
</dbReference>
<keyword evidence="6" id="KW-0146">Chitin degradation</keyword>
<keyword evidence="4" id="KW-0336">GPI-anchor</keyword>
<comment type="subcellular location">
    <subcellularLocation>
        <location evidence="2">Cell membrane</location>
        <topology evidence="2">Lipid-anchor</topology>
        <topology evidence="2">GPI-anchor</topology>
    </subcellularLocation>
</comment>
<evidence type="ECO:0000256" key="10">
    <source>
        <dbReference type="ARBA" id="ARBA00023285"/>
    </source>
</evidence>
<dbReference type="STRING" id="1220162.K1V1B2"/>
<evidence type="ECO:0000256" key="3">
    <source>
        <dbReference type="ARBA" id="ARBA00022475"/>
    </source>
</evidence>
<protein>
    <recommendedName>
        <fullName evidence="14">chitin deacetylase</fullName>
        <ecNumber evidence="14">3.5.1.41</ecNumber>
    </recommendedName>
</protein>
<evidence type="ECO:0000259" key="18">
    <source>
        <dbReference type="PROSITE" id="PS51677"/>
    </source>
</evidence>
<proteinExistence type="predicted"/>
<evidence type="ECO:0000256" key="9">
    <source>
        <dbReference type="ARBA" id="ARBA00023277"/>
    </source>
</evidence>
<dbReference type="PANTHER" id="PTHR10587:SF135">
    <property type="entry name" value="CHITIN DEACETYLASE 3"/>
    <property type="match status" value="1"/>
</dbReference>
<dbReference type="GO" id="GO:0004099">
    <property type="term" value="F:chitin deacetylase activity"/>
    <property type="evidence" value="ECO:0007669"/>
    <property type="project" value="UniProtKB-EC"/>
</dbReference>
<evidence type="ECO:0000256" key="11">
    <source>
        <dbReference type="ARBA" id="ARBA00023288"/>
    </source>
</evidence>
<dbReference type="Gene3D" id="3.20.20.370">
    <property type="entry name" value="Glycoside hydrolase/deacetylase"/>
    <property type="match status" value="1"/>
</dbReference>
<feature type="signal peptide" evidence="17">
    <location>
        <begin position="1"/>
        <end position="15"/>
    </location>
</feature>
<comment type="caution">
    <text evidence="19">The sequence shown here is derived from an EMBL/GenBank/DDBJ whole genome shotgun (WGS) entry which is preliminary data.</text>
</comment>
<organism evidence="19 20">
    <name type="scientific">Trichosporon asahii var. asahii (strain CBS 8904)</name>
    <name type="common">Yeast</name>
    <dbReference type="NCBI Taxonomy" id="1220162"/>
    <lineage>
        <taxon>Eukaryota</taxon>
        <taxon>Fungi</taxon>
        <taxon>Dikarya</taxon>
        <taxon>Basidiomycota</taxon>
        <taxon>Agaricomycotina</taxon>
        <taxon>Tremellomycetes</taxon>
        <taxon>Trichosporonales</taxon>
        <taxon>Trichosporonaceae</taxon>
        <taxon>Trichosporon</taxon>
    </lineage>
</organism>
<dbReference type="OrthoDB" id="407355at2759"/>
<dbReference type="EMBL" id="AMBO01000404">
    <property type="protein sequence ID" value="EKC97694.1"/>
    <property type="molecule type" value="Genomic_DNA"/>
</dbReference>
<dbReference type="eggNOG" id="ENOG502QZU8">
    <property type="taxonomic scope" value="Eukaryota"/>
</dbReference>
<keyword evidence="5 17" id="KW-0732">Signal</keyword>
<reference evidence="19 20" key="1">
    <citation type="journal article" date="2012" name="Eukaryot. Cell">
        <title>Genome sequence of the Trichosporon asahii environmental strain CBS 8904.</title>
        <authorList>
            <person name="Yang R.Y."/>
            <person name="Li H.T."/>
            <person name="Zhu H."/>
            <person name="Zhou G.P."/>
            <person name="Wang M."/>
            <person name="Wang L."/>
        </authorList>
    </citation>
    <scope>NUCLEOTIDE SEQUENCE [LARGE SCALE GENOMIC DNA]</scope>
    <source>
        <strain evidence="19 20">CBS 8904</strain>
    </source>
</reference>
<accession>K1V1B2</accession>
<evidence type="ECO:0000256" key="5">
    <source>
        <dbReference type="ARBA" id="ARBA00022729"/>
    </source>
</evidence>
<evidence type="ECO:0000256" key="8">
    <source>
        <dbReference type="ARBA" id="ARBA00023180"/>
    </source>
</evidence>
<name>K1V1B2_TRIAC</name>
<sequence length="429" mass="46511">MLLSVLLTLPALAAAHSSWYQPRDSPVHDLFKRQNNGTKPDWKTNADGWRATYPEQWKVPPVETIPKEWTDKLNSIKLPEGCPVANKKGGSSITYPDNKDGNSPEICSFTYGCHNEQDVFAGPDGVFVLTFDDGPTEASPELYDFLKQNNITKAATHFYIGGQVIALPQSARDAFDNGGHLAVHTWSHQMTSTLSNEQVVAELGWTMQAIYDVTGRLPLFWRPPYGDTDNRVRAIAKEVFGMIPVLWNKDTNDWQIGEKQDHTVDSVTNEMKGWFHEDKNPGIVALEHELNDQTVQVFLNVYPEASQTGWKFLSVADAFGFNWYQNSKTNADEVFDKNLKVGQPGTILYQNQTTSTAAPQPSGSANATTGANNGTAHHNSSSSNGGAVNNANGTQPSAKPSADGKSAAGALTASVAGVAVAAVAAALSM</sequence>
<evidence type="ECO:0000313" key="20">
    <source>
        <dbReference type="Proteomes" id="UP000006757"/>
    </source>
</evidence>
<dbReference type="SMR" id="K1V1B2"/>
<dbReference type="GO" id="GO:0098552">
    <property type="term" value="C:side of membrane"/>
    <property type="evidence" value="ECO:0007669"/>
    <property type="project" value="UniProtKB-KW"/>
</dbReference>
<dbReference type="OMA" id="GDIWDAP"/>
<keyword evidence="12" id="KW-0961">Cell wall biogenesis/degradation</keyword>
<dbReference type="InterPro" id="IPR011330">
    <property type="entry name" value="Glyco_hydro/deAcase_b/a-brl"/>
</dbReference>
<evidence type="ECO:0000256" key="13">
    <source>
        <dbReference type="ARBA" id="ARBA00023326"/>
    </source>
</evidence>
<keyword evidence="7" id="KW-0472">Membrane</keyword>